<keyword evidence="3" id="KW-1185">Reference proteome</keyword>
<dbReference type="EMBL" id="KB446541">
    <property type="protein sequence ID" value="EME42275.1"/>
    <property type="molecule type" value="Genomic_DNA"/>
</dbReference>
<dbReference type="Proteomes" id="UP000016933">
    <property type="component" value="Unassembled WGS sequence"/>
</dbReference>
<dbReference type="GO" id="GO:1990817">
    <property type="term" value="F:poly(A) RNA polymerase activity"/>
    <property type="evidence" value="ECO:0007669"/>
    <property type="project" value="InterPro"/>
</dbReference>
<dbReference type="STRING" id="675120.N1PL48"/>
<evidence type="ECO:0000313" key="3">
    <source>
        <dbReference type="Proteomes" id="UP000016933"/>
    </source>
</evidence>
<dbReference type="OMA" id="RCHEIYH"/>
<accession>N1PL48</accession>
<dbReference type="GO" id="GO:0010605">
    <property type="term" value="P:negative regulation of macromolecule metabolic process"/>
    <property type="evidence" value="ECO:0007669"/>
    <property type="project" value="UniProtKB-ARBA"/>
</dbReference>
<dbReference type="GO" id="GO:0031123">
    <property type="term" value="P:RNA 3'-end processing"/>
    <property type="evidence" value="ECO:0007669"/>
    <property type="project" value="TreeGrafter"/>
</dbReference>
<dbReference type="Gene3D" id="3.30.460.10">
    <property type="entry name" value="Beta Polymerase, domain 2"/>
    <property type="match status" value="1"/>
</dbReference>
<dbReference type="Pfam" id="PF22600">
    <property type="entry name" value="MTPAP-like_central"/>
    <property type="match status" value="1"/>
</dbReference>
<dbReference type="InterPro" id="IPR045862">
    <property type="entry name" value="Trf4-like"/>
</dbReference>
<protein>
    <recommendedName>
        <fullName evidence="1">Poly(A) RNA polymerase mitochondrial-like central palm domain-containing protein</fullName>
    </recommendedName>
</protein>
<dbReference type="GO" id="GO:0005730">
    <property type="term" value="C:nucleolus"/>
    <property type="evidence" value="ECO:0007669"/>
    <property type="project" value="TreeGrafter"/>
</dbReference>
<dbReference type="InterPro" id="IPR043519">
    <property type="entry name" value="NT_sf"/>
</dbReference>
<evidence type="ECO:0000259" key="1">
    <source>
        <dbReference type="Pfam" id="PF22600"/>
    </source>
</evidence>
<organism evidence="2 3">
    <name type="scientific">Dothistroma septosporum (strain NZE10 / CBS 128990)</name>
    <name type="common">Red band needle blight fungus</name>
    <name type="synonym">Mycosphaerella pini</name>
    <dbReference type="NCBI Taxonomy" id="675120"/>
    <lineage>
        <taxon>Eukaryota</taxon>
        <taxon>Fungi</taxon>
        <taxon>Dikarya</taxon>
        <taxon>Ascomycota</taxon>
        <taxon>Pezizomycotina</taxon>
        <taxon>Dothideomycetes</taxon>
        <taxon>Dothideomycetidae</taxon>
        <taxon>Mycosphaerellales</taxon>
        <taxon>Mycosphaerellaceae</taxon>
        <taxon>Dothistroma</taxon>
    </lineage>
</organism>
<dbReference type="HOGENOM" id="CLU_019612_0_0_1"/>
<dbReference type="GO" id="GO:0043634">
    <property type="term" value="P:polyadenylation-dependent ncRNA catabolic process"/>
    <property type="evidence" value="ECO:0007669"/>
    <property type="project" value="TreeGrafter"/>
</dbReference>
<gene>
    <name evidence="2" type="ORF">DOTSEDRAFT_97909</name>
</gene>
<proteinExistence type="predicted"/>
<dbReference type="OrthoDB" id="273917at2759"/>
<dbReference type="PANTHER" id="PTHR23092">
    <property type="entry name" value="POLY(A) RNA POLYMERASE"/>
    <property type="match status" value="1"/>
</dbReference>
<feature type="non-terminal residue" evidence="2">
    <location>
        <position position="1"/>
    </location>
</feature>
<dbReference type="SUPFAM" id="SSF81301">
    <property type="entry name" value="Nucleotidyltransferase"/>
    <property type="match status" value="1"/>
</dbReference>
<dbReference type="GO" id="GO:0003729">
    <property type="term" value="F:mRNA binding"/>
    <property type="evidence" value="ECO:0007669"/>
    <property type="project" value="TreeGrafter"/>
</dbReference>
<dbReference type="GO" id="GO:0031499">
    <property type="term" value="C:TRAMP complex"/>
    <property type="evidence" value="ECO:0007669"/>
    <property type="project" value="TreeGrafter"/>
</dbReference>
<dbReference type="PANTHER" id="PTHR23092:SF15">
    <property type="entry name" value="INACTIVE NON-CANONICAL POLY(A) RNA POLYMERASE PROTEIN TRF4-2-RELATED"/>
    <property type="match status" value="1"/>
</dbReference>
<dbReference type="Gene3D" id="1.10.1410.10">
    <property type="match status" value="1"/>
</dbReference>
<evidence type="ECO:0000313" key="2">
    <source>
        <dbReference type="EMBL" id="EME42275.1"/>
    </source>
</evidence>
<feature type="non-terminal residue" evidence="2">
    <location>
        <position position="357"/>
    </location>
</feature>
<feature type="domain" description="Poly(A) RNA polymerase mitochondrial-like central palm" evidence="1">
    <location>
        <begin position="1"/>
        <end position="129"/>
    </location>
</feature>
<dbReference type="eggNOG" id="KOG1906">
    <property type="taxonomic scope" value="Eukaryota"/>
</dbReference>
<name>N1PL48_DOTSN</name>
<reference evidence="2 3" key="2">
    <citation type="journal article" date="2012" name="PLoS Pathog.">
        <title>Diverse lifestyles and strategies of plant pathogenesis encoded in the genomes of eighteen Dothideomycetes fungi.</title>
        <authorList>
            <person name="Ohm R.A."/>
            <person name="Feau N."/>
            <person name="Henrissat B."/>
            <person name="Schoch C.L."/>
            <person name="Horwitz B.A."/>
            <person name="Barry K.W."/>
            <person name="Condon B.J."/>
            <person name="Copeland A.C."/>
            <person name="Dhillon B."/>
            <person name="Glaser F."/>
            <person name="Hesse C.N."/>
            <person name="Kosti I."/>
            <person name="LaButti K."/>
            <person name="Lindquist E.A."/>
            <person name="Lucas S."/>
            <person name="Salamov A.A."/>
            <person name="Bradshaw R.E."/>
            <person name="Ciuffetti L."/>
            <person name="Hamelin R.C."/>
            <person name="Kema G.H.J."/>
            <person name="Lawrence C."/>
            <person name="Scott J.A."/>
            <person name="Spatafora J.W."/>
            <person name="Turgeon B.G."/>
            <person name="de Wit P.J.G.M."/>
            <person name="Zhong S."/>
            <person name="Goodwin S.B."/>
            <person name="Grigoriev I.V."/>
        </authorList>
    </citation>
    <scope>NUCLEOTIDE SEQUENCE [LARGE SCALE GENOMIC DNA]</scope>
    <source>
        <strain evidence="3">NZE10 / CBS 128990</strain>
    </source>
</reference>
<dbReference type="AlphaFoldDB" id="N1PL48"/>
<dbReference type="InterPro" id="IPR054708">
    <property type="entry name" value="MTPAP-like_central"/>
</dbReference>
<sequence>LSLEIQRFEQYMTPTSVERAARQAIADELKGFITATLMREEPRKTGCELFGSEKTGLALPISDIDVRLWDISGRPAARMSNRMDVLYRAILKSDKYIVPTLRNSGSYPIINCQHRESGIDIQIVASNDTTRQQEVMTQYLSAIPYLRPLFYVVRTMFAMRGLLEVYTGGLGSYGSFVLLLAALNRTLGDRHQRSHSAAVQLRRFLHFYSEAVIDPRKHGVAVFPHSRFLKHDADRQYQVYNSLAQRRGDFVRAGQWTMCQRRPLQPWLLTLQDPADATNDLGKRSIAIKHILKTIEWYRWQMSLRFRGLEDCQKRGAKWDGESILLLFVGRCHEIYHGPRERLREYGKRILEEREPL</sequence>
<dbReference type="SUPFAM" id="SSF81631">
    <property type="entry name" value="PAP/OAS1 substrate-binding domain"/>
    <property type="match status" value="1"/>
</dbReference>
<reference evidence="3" key="1">
    <citation type="journal article" date="2012" name="PLoS Genet.">
        <title>The genomes of the fungal plant pathogens Cladosporium fulvum and Dothistroma septosporum reveal adaptation to different hosts and lifestyles but also signatures of common ancestry.</title>
        <authorList>
            <person name="de Wit P.J.G.M."/>
            <person name="van der Burgt A."/>
            <person name="Oekmen B."/>
            <person name="Stergiopoulos I."/>
            <person name="Abd-Elsalam K.A."/>
            <person name="Aerts A.L."/>
            <person name="Bahkali A.H."/>
            <person name="Beenen H.G."/>
            <person name="Chettri P."/>
            <person name="Cox M.P."/>
            <person name="Datema E."/>
            <person name="de Vries R.P."/>
            <person name="Dhillon B."/>
            <person name="Ganley A.R."/>
            <person name="Griffiths S.A."/>
            <person name="Guo Y."/>
            <person name="Hamelin R.C."/>
            <person name="Henrissat B."/>
            <person name="Kabir M.S."/>
            <person name="Jashni M.K."/>
            <person name="Kema G."/>
            <person name="Klaubauf S."/>
            <person name="Lapidus A."/>
            <person name="Levasseur A."/>
            <person name="Lindquist E."/>
            <person name="Mehrabi R."/>
            <person name="Ohm R.A."/>
            <person name="Owen T.J."/>
            <person name="Salamov A."/>
            <person name="Schwelm A."/>
            <person name="Schijlen E."/>
            <person name="Sun H."/>
            <person name="van den Burg H.A."/>
            <person name="van Ham R.C.H.J."/>
            <person name="Zhang S."/>
            <person name="Goodwin S.B."/>
            <person name="Grigoriev I.V."/>
            <person name="Collemare J."/>
            <person name="Bradshaw R.E."/>
        </authorList>
    </citation>
    <scope>NUCLEOTIDE SEQUENCE [LARGE SCALE GENOMIC DNA]</scope>
    <source>
        <strain evidence="3">NZE10 / CBS 128990</strain>
    </source>
</reference>